<dbReference type="InterPro" id="IPR036291">
    <property type="entry name" value="NAD(P)-bd_dom_sf"/>
</dbReference>
<proteinExistence type="inferred from homology"/>
<dbReference type="AlphaFoldDB" id="A0AAV3WUX7"/>
<gene>
    <name evidence="4" type="ORF">M132T_10440</name>
</gene>
<dbReference type="PANTHER" id="PTHR43318:SF1">
    <property type="entry name" value="POLYSACCHARIDE BIOSYNTHESIS PROTEIN EPSC-RELATED"/>
    <property type="match status" value="1"/>
</dbReference>
<sequence>MNRKLKRVILAIIDLIVIILTIGFSYLFLKPFVSISNSDVIYSLLFLTIVYCILAYSFNIFNKINRYTSIKETFTHCGVITLDYLLSSVVLMLWSSISMRFLFLSYILTVIIIPSSRVVWRIMIEHRVKLEKIENNLNNKVFRTLIVGAGEGGSLFIKNLRHNPEIVLVGVVDDDINKVGTTIYGIPILGNTSEISNIVNRYDIDQITVAIPSLEPKELDRIVSQATETKVKVNQMPSVEDIVKGTYQVNKFKEIEISDLLGREEVKLNMEEISNQVSGKTILVSGAGGSIGSEICRQIIRFSPRKLLLLGHGENSIYLINRELQQIAKEENIELIPVIADIQDRERIFKVMKENKPNIVYHAAAHKHVPLMEYNPSEAVKNNIFGTKNMAEAAKAASVENFVMVSTDKAVNPPNVMGATKRVAEMIVTGLNEKDQTKFAAVRFGNVLGSRGSVIPVFKEQIKKGGPITVTDFRMTRYFMTIPEASRLVLQAGSLAKGGEIFVLDMGEPVKIVDLANKMIQLSGEKNSQIKVVESGIRPGEKLYEELLTNEELTEEKVFEKIFVGKVNNAPLEEVLIFADNLEDLNDEALKEKLIKFANNNMNSNKDLKNMSRESSMLYAKSLNI</sequence>
<comment type="caution">
    <text evidence="4">The sequence shown here is derived from an EMBL/GenBank/DDBJ whole genome shotgun (WGS) entry which is preliminary data.</text>
</comment>
<evidence type="ECO:0000256" key="2">
    <source>
        <dbReference type="SAM" id="Phobius"/>
    </source>
</evidence>
<evidence type="ECO:0000313" key="4">
    <source>
        <dbReference type="EMBL" id="GEQ35536.1"/>
    </source>
</evidence>
<dbReference type="SUPFAM" id="SSF51735">
    <property type="entry name" value="NAD(P)-binding Rossmann-fold domains"/>
    <property type="match status" value="2"/>
</dbReference>
<dbReference type="PANTHER" id="PTHR43318">
    <property type="entry name" value="UDP-N-ACETYLGLUCOSAMINE 4,6-DEHYDRATASE"/>
    <property type="match status" value="1"/>
</dbReference>
<accession>A0AAV3WUX7</accession>
<dbReference type="Pfam" id="PF02719">
    <property type="entry name" value="Polysacc_synt_2"/>
    <property type="match status" value="1"/>
</dbReference>
<evidence type="ECO:0000256" key="1">
    <source>
        <dbReference type="ARBA" id="ARBA00007430"/>
    </source>
</evidence>
<dbReference type="Pfam" id="PF13727">
    <property type="entry name" value="CoA_binding_3"/>
    <property type="match status" value="1"/>
</dbReference>
<feature type="transmembrane region" description="Helical" evidence="2">
    <location>
        <begin position="40"/>
        <end position="61"/>
    </location>
</feature>
<comment type="similarity">
    <text evidence="1">Belongs to the polysaccharide synthase family.</text>
</comment>
<organism evidence="4 5">
    <name type="scientific">Marinilactibacillus psychrotolerans</name>
    <dbReference type="NCBI Taxonomy" id="191770"/>
    <lineage>
        <taxon>Bacteria</taxon>
        <taxon>Bacillati</taxon>
        <taxon>Bacillota</taxon>
        <taxon>Bacilli</taxon>
        <taxon>Lactobacillales</taxon>
        <taxon>Carnobacteriaceae</taxon>
        <taxon>Marinilactibacillus</taxon>
    </lineage>
</organism>
<keyword evidence="2" id="KW-0812">Transmembrane</keyword>
<dbReference type="InterPro" id="IPR003869">
    <property type="entry name" value="Polysac_CapD-like"/>
</dbReference>
<keyword evidence="2" id="KW-0472">Membrane</keyword>
<reference evidence="4" key="1">
    <citation type="submission" date="2019-08" db="EMBL/GenBank/DDBJ databases">
        <title>Marinilactibacillus psychrotolerans M13-2T whole genome sequencing project.</title>
        <authorList>
            <person name="Ishikawa M."/>
            <person name="Suzuki T."/>
            <person name="Matsutani M."/>
        </authorList>
    </citation>
    <scope>NUCLEOTIDE SEQUENCE</scope>
    <source>
        <strain evidence="4">M13-2T</strain>
    </source>
</reference>
<evidence type="ECO:0000313" key="5">
    <source>
        <dbReference type="Proteomes" id="UP000887127"/>
    </source>
</evidence>
<dbReference type="RefSeq" id="WP_091762674.1">
    <property type="nucleotide sequence ID" value="NZ_BJVX01000015.1"/>
</dbReference>
<feature type="domain" description="Polysaccharide biosynthesis protein CapD-like" evidence="3">
    <location>
        <begin position="282"/>
        <end position="565"/>
    </location>
</feature>
<dbReference type="InterPro" id="IPR051203">
    <property type="entry name" value="Polysaccharide_Synthase-Rel"/>
</dbReference>
<feature type="transmembrane region" description="Helical" evidence="2">
    <location>
        <begin position="7"/>
        <end position="28"/>
    </location>
</feature>
<protein>
    <submittedName>
        <fullName evidence="4">Polysaccharide biosynthesis protein</fullName>
    </submittedName>
</protein>
<keyword evidence="2" id="KW-1133">Transmembrane helix</keyword>
<dbReference type="GeneID" id="96911891"/>
<feature type="transmembrane region" description="Helical" evidence="2">
    <location>
        <begin position="101"/>
        <end position="120"/>
    </location>
</feature>
<dbReference type="Gene3D" id="3.40.50.720">
    <property type="entry name" value="NAD(P)-binding Rossmann-like Domain"/>
    <property type="match status" value="2"/>
</dbReference>
<name>A0AAV3WUX7_9LACT</name>
<dbReference type="CDD" id="cd05237">
    <property type="entry name" value="UDP_invert_4-6DH_SDR_e"/>
    <property type="match status" value="1"/>
</dbReference>
<evidence type="ECO:0000259" key="3">
    <source>
        <dbReference type="Pfam" id="PF02719"/>
    </source>
</evidence>
<dbReference type="EMBL" id="BKBI01000006">
    <property type="protein sequence ID" value="GEQ35536.1"/>
    <property type="molecule type" value="Genomic_DNA"/>
</dbReference>
<dbReference type="Proteomes" id="UP000887127">
    <property type="component" value="Unassembled WGS sequence"/>
</dbReference>